<protein>
    <submittedName>
        <fullName evidence="2">Uncharacterized protein</fullName>
    </submittedName>
</protein>
<feature type="region of interest" description="Disordered" evidence="1">
    <location>
        <begin position="1"/>
        <end position="22"/>
    </location>
</feature>
<reference evidence="2" key="1">
    <citation type="submission" date="2013-11" db="EMBL/GenBank/DDBJ databases">
        <title>Genome sequence of the fusiform rust pathogen reveals effectors for host alternation and coevolution with pine.</title>
        <authorList>
            <consortium name="DOE Joint Genome Institute"/>
            <person name="Smith K."/>
            <person name="Pendleton A."/>
            <person name="Kubisiak T."/>
            <person name="Anderson C."/>
            <person name="Salamov A."/>
            <person name="Aerts A."/>
            <person name="Riley R."/>
            <person name="Clum A."/>
            <person name="Lindquist E."/>
            <person name="Ence D."/>
            <person name="Campbell M."/>
            <person name="Kronenberg Z."/>
            <person name="Feau N."/>
            <person name="Dhillon B."/>
            <person name="Hamelin R."/>
            <person name="Burleigh J."/>
            <person name="Smith J."/>
            <person name="Yandell M."/>
            <person name="Nelson C."/>
            <person name="Grigoriev I."/>
            <person name="Davis J."/>
        </authorList>
    </citation>
    <scope>NUCLEOTIDE SEQUENCE</scope>
    <source>
        <strain evidence="2">G11</strain>
    </source>
</reference>
<evidence type="ECO:0000313" key="3">
    <source>
        <dbReference type="Proteomes" id="UP000886653"/>
    </source>
</evidence>
<keyword evidence="3" id="KW-1185">Reference proteome</keyword>
<dbReference type="EMBL" id="MU167324">
    <property type="protein sequence ID" value="KAG0143244.1"/>
    <property type="molecule type" value="Genomic_DNA"/>
</dbReference>
<name>A0A9P6T967_9BASI</name>
<sequence>MAPGSTVEDSHRDPNKAPCIGRRIIRTSGPPLRHRGNWTGPRRLNAHDLRSLTNHGVSTLISYRYLSSPARSVGARFCSLTAIQACIEGGSGGPGKLIEWLFASF</sequence>
<accession>A0A9P6T967</accession>
<evidence type="ECO:0000313" key="2">
    <source>
        <dbReference type="EMBL" id="KAG0143244.1"/>
    </source>
</evidence>
<dbReference type="Proteomes" id="UP000886653">
    <property type="component" value="Unassembled WGS sequence"/>
</dbReference>
<gene>
    <name evidence="2" type="ORF">CROQUDRAFT_96522</name>
</gene>
<dbReference type="AlphaFoldDB" id="A0A9P6T967"/>
<evidence type="ECO:0000256" key="1">
    <source>
        <dbReference type="SAM" id="MobiDB-lite"/>
    </source>
</evidence>
<proteinExistence type="predicted"/>
<comment type="caution">
    <text evidence="2">The sequence shown here is derived from an EMBL/GenBank/DDBJ whole genome shotgun (WGS) entry which is preliminary data.</text>
</comment>
<organism evidence="2 3">
    <name type="scientific">Cronartium quercuum f. sp. fusiforme G11</name>
    <dbReference type="NCBI Taxonomy" id="708437"/>
    <lineage>
        <taxon>Eukaryota</taxon>
        <taxon>Fungi</taxon>
        <taxon>Dikarya</taxon>
        <taxon>Basidiomycota</taxon>
        <taxon>Pucciniomycotina</taxon>
        <taxon>Pucciniomycetes</taxon>
        <taxon>Pucciniales</taxon>
        <taxon>Coleosporiaceae</taxon>
        <taxon>Cronartium</taxon>
    </lineage>
</organism>